<keyword evidence="5 13" id="KW-0846">Cobalamin</keyword>
<evidence type="ECO:0000256" key="2">
    <source>
        <dbReference type="ARBA" id="ARBA00007405"/>
    </source>
</evidence>
<dbReference type="GO" id="GO:0000166">
    <property type="term" value="F:nucleotide binding"/>
    <property type="evidence" value="ECO:0007669"/>
    <property type="project" value="UniProtKB-KW"/>
</dbReference>
<dbReference type="NCBIfam" id="NF005122">
    <property type="entry name" value="PRK06556.1"/>
    <property type="match status" value="1"/>
</dbReference>
<evidence type="ECO:0000256" key="5">
    <source>
        <dbReference type="ARBA" id="ARBA00022628"/>
    </source>
</evidence>
<dbReference type="EC" id="1.17.4.1" evidence="3 13"/>
<evidence type="ECO:0000256" key="13">
    <source>
        <dbReference type="RuleBase" id="RU364064"/>
    </source>
</evidence>
<keyword evidence="9" id="KW-1015">Disulfide bond</keyword>
<feature type="domain" description="Ribonucleotide reductase large subunit C-terminal" evidence="14">
    <location>
        <begin position="166"/>
        <end position="699"/>
    </location>
</feature>
<dbReference type="OrthoDB" id="5287156at2"/>
<feature type="domain" description="Ribonucleotide reductase class II vitamin B12-dependent N-terminal" evidence="15">
    <location>
        <begin position="29"/>
        <end position="69"/>
    </location>
</feature>
<evidence type="ECO:0000256" key="10">
    <source>
        <dbReference type="ARBA" id="ARBA00023285"/>
    </source>
</evidence>
<dbReference type="Gene3D" id="3.20.70.20">
    <property type="match status" value="1"/>
</dbReference>
<dbReference type="KEGG" id="bex:A11Q_1696"/>
<proteinExistence type="inferred from homology"/>
<sequence>MAHAARFTIKPYFVPAGKTARQQFKWKHHDSQITGKDGQIYYQKKRVKAPEDWSATAIDIAASKYFRKSEKSENSVEALIERVGKGLSRAAEQSGLFKNKKDIHIFIEEIKYILYSQKAAFNSPVWFNLGLHDSYGAKSQSEHFIWNKKKKSVVAVNEAYRHPQTSACFIQSIDDNLESILGLLDSEAKLFKFGSGSGTNFSALRGKNEKLSSGGYSSGLISFLEVLDKAAGAIKSGGTTRRAAKMVCLDLDHPEVEDFIRWKWKEEKKAQSLIAQGYSADLDGEAYRTVSGQNANNSVRVPDRFMRSIGKNKKWALVNRTDGKTFKQILVDDLWKQICEAAWHCADPGLQFEDTINTWHTCGVTGRIKASNPCSEYMFLDNSACNLASLNLVKFLDGQQGFLLDEFIYVCRMMFIAQECLVDFSSYPTEVIAQNSHDYRPLGLGFANLGSFFMRKALPYDSEEARAWAGALTSILAGTAYKTSAEMSAILGSFAGYQKNKTEMLRVLKRHQTSLKHVQWRNLPQELKANASEVWETVIATGKKHGYRNAQATVIAPTGTIGLVMDCDTTGIEPDFSLIKNKKLSGGGYLQIVNQSVSHALKILGYSSDSIRQIIECVSQTGSIRGSGVQSEHESIFACATGDLSLSSDAHLKMMAAVQPFISGAISKTVNLPAEATVEDISRTYFQAWKLGLKAVAIYRDGSKFAQPLNAQNTKDAEEEKPLPLCGECGHQTILESGCYRCLNCGTTTACAS</sequence>
<evidence type="ECO:0000313" key="16">
    <source>
        <dbReference type="EMBL" id="AGH95912.1"/>
    </source>
</evidence>
<evidence type="ECO:0000256" key="6">
    <source>
        <dbReference type="ARBA" id="ARBA00022634"/>
    </source>
</evidence>
<dbReference type="PRINTS" id="PR01183">
    <property type="entry name" value="RIBORDTASEM1"/>
</dbReference>
<organism evidence="16 17">
    <name type="scientific">Pseudobdellovibrio exovorus JSS</name>
    <dbReference type="NCBI Taxonomy" id="1184267"/>
    <lineage>
        <taxon>Bacteria</taxon>
        <taxon>Pseudomonadati</taxon>
        <taxon>Bdellovibrionota</taxon>
        <taxon>Bdellovibrionia</taxon>
        <taxon>Bdellovibrionales</taxon>
        <taxon>Pseudobdellovibrionaceae</taxon>
        <taxon>Pseudobdellovibrio</taxon>
    </lineage>
</organism>
<dbReference type="Pfam" id="PF08471">
    <property type="entry name" value="Ribonuc_red_2_N"/>
    <property type="match status" value="1"/>
</dbReference>
<evidence type="ECO:0000256" key="4">
    <source>
        <dbReference type="ARBA" id="ARBA00014409"/>
    </source>
</evidence>
<keyword evidence="7 13" id="KW-0547">Nucleotide-binding</keyword>
<dbReference type="eggNOG" id="COG0209">
    <property type="taxonomic scope" value="Bacteria"/>
</dbReference>
<dbReference type="GO" id="GO:0050897">
    <property type="term" value="F:cobalt ion binding"/>
    <property type="evidence" value="ECO:0007669"/>
    <property type="project" value="InterPro"/>
</dbReference>
<dbReference type="InterPro" id="IPR050862">
    <property type="entry name" value="RdRp_reductase_class-2"/>
</dbReference>
<dbReference type="PANTHER" id="PTHR43371">
    <property type="entry name" value="VITAMIN B12-DEPENDENT RIBONUCLEOTIDE REDUCTASE"/>
    <property type="match status" value="1"/>
</dbReference>
<dbReference type="HOGENOM" id="CLU_000404_0_1_7"/>
<reference evidence="16 17" key="1">
    <citation type="journal article" date="2013" name="ISME J.">
        <title>By their genes ye shall know them: genomic signatures of predatory bacteria.</title>
        <authorList>
            <person name="Pasternak Z."/>
            <person name="Pietrokovski S."/>
            <person name="Rotem O."/>
            <person name="Gophna U."/>
            <person name="Lurie-Weinberger M.N."/>
            <person name="Jurkevitch E."/>
        </authorList>
    </citation>
    <scope>NUCLEOTIDE SEQUENCE [LARGE SCALE GENOMIC DNA]</scope>
    <source>
        <strain evidence="16 17">JSS</strain>
    </source>
</reference>
<name>M4V926_9BACT</name>
<dbReference type="STRING" id="1184267.A11Q_1696"/>
<dbReference type="CDD" id="cd02888">
    <property type="entry name" value="RNR_II_dimer"/>
    <property type="match status" value="1"/>
</dbReference>
<comment type="function">
    <text evidence="11 13">Catalyzes the reduction of ribonucleotides to deoxyribonucleotides. May function to provide a pool of deoxyribonucleotide precursors for DNA repair during oxygen limitation and/or for immediate growth after restoration of oxygen.</text>
</comment>
<dbReference type="NCBIfam" id="TIGR02504">
    <property type="entry name" value="NrdJ_Z"/>
    <property type="match status" value="1"/>
</dbReference>
<evidence type="ECO:0000313" key="17">
    <source>
        <dbReference type="Proteomes" id="UP000012040"/>
    </source>
</evidence>
<protein>
    <recommendedName>
        <fullName evidence="4 13">Vitamin B12-dependent ribonucleotide reductase</fullName>
        <ecNumber evidence="3 13">1.17.4.1</ecNumber>
    </recommendedName>
</protein>
<dbReference type="InterPro" id="IPR013678">
    <property type="entry name" value="RNR_2_N"/>
</dbReference>
<dbReference type="GO" id="GO:0031419">
    <property type="term" value="F:cobalamin binding"/>
    <property type="evidence" value="ECO:0007669"/>
    <property type="project" value="UniProtKB-KW"/>
</dbReference>
<dbReference type="SUPFAM" id="SSF51998">
    <property type="entry name" value="PFL-like glycyl radical enzymes"/>
    <property type="match status" value="1"/>
</dbReference>
<keyword evidence="10 13" id="KW-0170">Cobalt</keyword>
<evidence type="ECO:0000256" key="8">
    <source>
        <dbReference type="ARBA" id="ARBA00023002"/>
    </source>
</evidence>
<keyword evidence="6 13" id="KW-0237">DNA synthesis</keyword>
<gene>
    <name evidence="16" type="ORF">A11Q_1696</name>
</gene>
<evidence type="ECO:0000259" key="15">
    <source>
        <dbReference type="Pfam" id="PF08471"/>
    </source>
</evidence>
<accession>M4V926</accession>
<keyword evidence="17" id="KW-1185">Reference proteome</keyword>
<dbReference type="Pfam" id="PF02867">
    <property type="entry name" value="Ribonuc_red_lgC"/>
    <property type="match status" value="1"/>
</dbReference>
<dbReference type="InterPro" id="IPR013344">
    <property type="entry name" value="RNR_NrdJ/NrdZ"/>
</dbReference>
<evidence type="ECO:0000256" key="9">
    <source>
        <dbReference type="ARBA" id="ARBA00023157"/>
    </source>
</evidence>
<dbReference type="GO" id="GO:0071897">
    <property type="term" value="P:DNA biosynthetic process"/>
    <property type="evidence" value="ECO:0007669"/>
    <property type="project" value="UniProtKB-KW"/>
</dbReference>
<dbReference type="PATRIC" id="fig|1184267.3.peg.1717"/>
<evidence type="ECO:0000259" key="14">
    <source>
        <dbReference type="Pfam" id="PF02867"/>
    </source>
</evidence>
<evidence type="ECO:0000256" key="3">
    <source>
        <dbReference type="ARBA" id="ARBA00012274"/>
    </source>
</evidence>
<comment type="catalytic activity">
    <reaction evidence="12 13">
        <text>a 2'-deoxyribonucleoside 5'-diphosphate + [thioredoxin]-disulfide + H2O = a ribonucleoside 5'-diphosphate + [thioredoxin]-dithiol</text>
        <dbReference type="Rhea" id="RHEA:23252"/>
        <dbReference type="Rhea" id="RHEA-COMP:10698"/>
        <dbReference type="Rhea" id="RHEA-COMP:10700"/>
        <dbReference type="ChEBI" id="CHEBI:15377"/>
        <dbReference type="ChEBI" id="CHEBI:29950"/>
        <dbReference type="ChEBI" id="CHEBI:50058"/>
        <dbReference type="ChEBI" id="CHEBI:57930"/>
        <dbReference type="ChEBI" id="CHEBI:73316"/>
        <dbReference type="EC" id="1.17.4.1"/>
    </reaction>
</comment>
<dbReference type="AlphaFoldDB" id="M4V926"/>
<dbReference type="GO" id="GO:0004748">
    <property type="term" value="F:ribonucleoside-diphosphate reductase activity, thioredoxin disulfide as acceptor"/>
    <property type="evidence" value="ECO:0007669"/>
    <property type="project" value="UniProtKB-EC"/>
</dbReference>
<evidence type="ECO:0000256" key="11">
    <source>
        <dbReference type="ARBA" id="ARBA00025437"/>
    </source>
</evidence>
<evidence type="ECO:0000256" key="1">
    <source>
        <dbReference type="ARBA" id="ARBA00001922"/>
    </source>
</evidence>
<evidence type="ECO:0000256" key="7">
    <source>
        <dbReference type="ARBA" id="ARBA00022741"/>
    </source>
</evidence>
<comment type="cofactor">
    <cofactor evidence="1 13">
        <name>adenosylcob(III)alamin</name>
        <dbReference type="ChEBI" id="CHEBI:18408"/>
    </cofactor>
</comment>
<dbReference type="PANTHER" id="PTHR43371:SF1">
    <property type="entry name" value="RIBONUCLEOSIDE-DIPHOSPHATE REDUCTASE"/>
    <property type="match status" value="1"/>
</dbReference>
<comment type="similarity">
    <text evidence="2 13">Belongs to the ribonucleoside diphosphate reductase class-2 family.</text>
</comment>
<dbReference type="Proteomes" id="UP000012040">
    <property type="component" value="Chromosome"/>
</dbReference>
<dbReference type="InterPro" id="IPR000788">
    <property type="entry name" value="RNR_lg_C"/>
</dbReference>
<keyword evidence="8 13" id="KW-0560">Oxidoreductase</keyword>
<evidence type="ECO:0000256" key="12">
    <source>
        <dbReference type="ARBA" id="ARBA00047754"/>
    </source>
</evidence>
<dbReference type="EMBL" id="CP003537">
    <property type="protein sequence ID" value="AGH95912.1"/>
    <property type="molecule type" value="Genomic_DNA"/>
</dbReference>
<dbReference type="RefSeq" id="WP_015470402.1">
    <property type="nucleotide sequence ID" value="NC_020813.1"/>
</dbReference>